<keyword evidence="2" id="KW-1185">Reference proteome</keyword>
<comment type="caution">
    <text evidence="1">The sequence shown here is derived from an EMBL/GenBank/DDBJ whole genome shotgun (WGS) entry which is preliminary data.</text>
</comment>
<protein>
    <submittedName>
        <fullName evidence="1">Uncharacterized protein</fullName>
    </submittedName>
</protein>
<evidence type="ECO:0000313" key="2">
    <source>
        <dbReference type="Proteomes" id="UP000479710"/>
    </source>
</evidence>
<dbReference type="AlphaFoldDB" id="A0A6G1E2R4"/>
<dbReference type="Proteomes" id="UP000479710">
    <property type="component" value="Unassembled WGS sequence"/>
</dbReference>
<organism evidence="1 2">
    <name type="scientific">Oryza meyeriana var. granulata</name>
    <dbReference type="NCBI Taxonomy" id="110450"/>
    <lineage>
        <taxon>Eukaryota</taxon>
        <taxon>Viridiplantae</taxon>
        <taxon>Streptophyta</taxon>
        <taxon>Embryophyta</taxon>
        <taxon>Tracheophyta</taxon>
        <taxon>Spermatophyta</taxon>
        <taxon>Magnoliopsida</taxon>
        <taxon>Liliopsida</taxon>
        <taxon>Poales</taxon>
        <taxon>Poaceae</taxon>
        <taxon>BOP clade</taxon>
        <taxon>Oryzoideae</taxon>
        <taxon>Oryzeae</taxon>
        <taxon>Oryzinae</taxon>
        <taxon>Oryza</taxon>
        <taxon>Oryza meyeriana</taxon>
    </lineage>
</organism>
<dbReference type="EMBL" id="SPHZ02000005">
    <property type="protein sequence ID" value="KAF0918704.1"/>
    <property type="molecule type" value="Genomic_DNA"/>
</dbReference>
<reference evidence="1 2" key="1">
    <citation type="submission" date="2019-11" db="EMBL/GenBank/DDBJ databases">
        <title>Whole genome sequence of Oryza granulata.</title>
        <authorList>
            <person name="Li W."/>
        </authorList>
    </citation>
    <scope>NUCLEOTIDE SEQUENCE [LARGE SCALE GENOMIC DNA]</scope>
    <source>
        <strain evidence="2">cv. Menghai</strain>
        <tissue evidence="1">Leaf</tissue>
    </source>
</reference>
<evidence type="ECO:0000313" key="1">
    <source>
        <dbReference type="EMBL" id="KAF0918704.1"/>
    </source>
</evidence>
<proteinExistence type="predicted"/>
<accession>A0A6G1E2R4</accession>
<name>A0A6G1E2R4_9ORYZ</name>
<sequence>MICGSAKRVASSITRSSGCEASVGSGDAQIVHDKGGDDGFAAILMGDDVLSGISRCGMKGTHNIAEGALDAAQPARGSECWLGACA</sequence>
<gene>
    <name evidence="1" type="ORF">E2562_025830</name>
</gene>